<evidence type="ECO:0008006" key="4">
    <source>
        <dbReference type="Google" id="ProtNLM"/>
    </source>
</evidence>
<evidence type="ECO:0000313" key="2">
    <source>
        <dbReference type="EMBL" id="VVN10306.1"/>
    </source>
</evidence>
<reference evidence="2 3" key="1">
    <citation type="submission" date="2019-09" db="EMBL/GenBank/DDBJ databases">
        <authorList>
            <person name="Chandra G."/>
            <person name="Truman W A."/>
        </authorList>
    </citation>
    <scope>NUCLEOTIDE SEQUENCE [LARGE SCALE GENOMIC DNA]</scope>
    <source>
        <strain evidence="2">PS655</strain>
    </source>
</reference>
<gene>
    <name evidence="2" type="ORF">PS655_03812</name>
</gene>
<sequence>MSTPDEQNTQPAPPTITLPEEGSTTGPATLLLGSGIPGALVQVWNIENTHSLGDGQVSANGRWAFSISGAQFPGPQGIRAHQMWEGITSEWSEERKYTVRLRPAIDVPVIIEPQEGAKVDAVPVFSGNVTQATGLVNIFDLDTGLEIARANVDSTRQWRTQVTQPLPAGQYRTSAVHNIDGKNSDWGRVRTFTVTVNSKT</sequence>
<protein>
    <recommendedName>
        <fullName evidence="4">Bacterial Ig-like domain-containing protein</fullName>
    </recommendedName>
</protein>
<dbReference type="Proteomes" id="UP000327167">
    <property type="component" value="Unassembled WGS sequence"/>
</dbReference>
<feature type="region of interest" description="Disordered" evidence="1">
    <location>
        <begin position="1"/>
        <end position="26"/>
    </location>
</feature>
<feature type="compositionally biased region" description="Polar residues" evidence="1">
    <location>
        <begin position="1"/>
        <end position="10"/>
    </location>
</feature>
<organism evidence="2 3">
    <name type="scientific">Pseudomonas fluorescens</name>
    <dbReference type="NCBI Taxonomy" id="294"/>
    <lineage>
        <taxon>Bacteria</taxon>
        <taxon>Pseudomonadati</taxon>
        <taxon>Pseudomonadota</taxon>
        <taxon>Gammaproteobacteria</taxon>
        <taxon>Pseudomonadales</taxon>
        <taxon>Pseudomonadaceae</taxon>
        <taxon>Pseudomonas</taxon>
    </lineage>
</organism>
<dbReference type="EMBL" id="CABVHJ010000012">
    <property type="protein sequence ID" value="VVN10306.1"/>
    <property type="molecule type" value="Genomic_DNA"/>
</dbReference>
<accession>A0A5E6VCL7</accession>
<dbReference type="AlphaFoldDB" id="A0A5E6VCL7"/>
<name>A0A5E6VCL7_PSEFL</name>
<dbReference type="RefSeq" id="WP_150651441.1">
    <property type="nucleotide sequence ID" value="NZ_CABVHJ010000012.1"/>
</dbReference>
<evidence type="ECO:0000313" key="3">
    <source>
        <dbReference type="Proteomes" id="UP000327167"/>
    </source>
</evidence>
<evidence type="ECO:0000256" key="1">
    <source>
        <dbReference type="SAM" id="MobiDB-lite"/>
    </source>
</evidence>
<proteinExistence type="predicted"/>